<name>A0A7X0JT92_9GAMM</name>
<organism evidence="4 5">
    <name type="scientific">Pseudoteredinibacter isoporae</name>
    <dbReference type="NCBI Taxonomy" id="570281"/>
    <lineage>
        <taxon>Bacteria</taxon>
        <taxon>Pseudomonadati</taxon>
        <taxon>Pseudomonadota</taxon>
        <taxon>Gammaproteobacteria</taxon>
        <taxon>Cellvibrionales</taxon>
        <taxon>Cellvibrionaceae</taxon>
        <taxon>Pseudoteredinibacter</taxon>
    </lineage>
</organism>
<gene>
    <name evidence="4" type="ORF">HNR48_001298</name>
</gene>
<dbReference type="EMBL" id="JACHHT010000001">
    <property type="protein sequence ID" value="MBB6521020.1"/>
    <property type="molecule type" value="Genomic_DNA"/>
</dbReference>
<dbReference type="InterPro" id="IPR009014">
    <property type="entry name" value="Transketo_C/PFOR_II"/>
</dbReference>
<accession>A0A7X0JT92</accession>
<keyword evidence="1 4" id="KW-0560">Oxidoreductase</keyword>
<dbReference type="Gene3D" id="3.40.50.970">
    <property type="match status" value="1"/>
</dbReference>
<feature type="domain" description="Transketolase-like pyrimidine-binding" evidence="3">
    <location>
        <begin position="4"/>
        <end position="190"/>
    </location>
</feature>
<comment type="caution">
    <text evidence="4">The sequence shown here is derived from an EMBL/GenBank/DDBJ whole genome shotgun (WGS) entry which is preliminary data.</text>
</comment>
<evidence type="ECO:0000313" key="5">
    <source>
        <dbReference type="Proteomes" id="UP000528457"/>
    </source>
</evidence>
<dbReference type="EC" id="1.2.4.1" evidence="4"/>
<dbReference type="SMART" id="SM00861">
    <property type="entry name" value="Transket_pyr"/>
    <property type="match status" value="1"/>
</dbReference>
<sequence>MAEKSFRQAISEGLRAEMQRDDRVFLIGTDISGGAGCPGQDVDAAGGVLGITKGFASDFGVDRVIDTPIAEMGYMGIAAGAAATGMRPVAELMFNDFVGSCFDVLLNQVPKFHYMFGGKAVTPLTVRTMIGAGASAAAQHSQSLHHIFTSIPGLKVVVPSNAYDAKGLLIQAIQDDDPVMFMEHKALYDLPSAAAEVPDEAYTIPFGEANFLQEGDDVTIIAMGLMAHVAMGAAVELAKQGITCDVIDPRTTSPLDEESILESVESTGRLVVVDEGAARCGFAHDVAALVAQHAFASLKSPIKLVTPPHCPTPFSSPLEQAWLPGGEQIVAAALDVMGIDAAASAVA</sequence>
<keyword evidence="5" id="KW-1185">Reference proteome</keyword>
<dbReference type="InParanoid" id="A0A7X0JT92"/>
<keyword evidence="2" id="KW-0786">Thiamine pyrophosphate</keyword>
<dbReference type="SUPFAM" id="SSF52922">
    <property type="entry name" value="TK C-terminal domain-like"/>
    <property type="match status" value="1"/>
</dbReference>
<evidence type="ECO:0000313" key="4">
    <source>
        <dbReference type="EMBL" id="MBB6521020.1"/>
    </source>
</evidence>
<dbReference type="InterPro" id="IPR033248">
    <property type="entry name" value="Transketolase_C"/>
</dbReference>
<dbReference type="Pfam" id="PF02779">
    <property type="entry name" value="Transket_pyr"/>
    <property type="match status" value="1"/>
</dbReference>
<dbReference type="FunFam" id="3.40.50.970:FF:000001">
    <property type="entry name" value="Pyruvate dehydrogenase E1 beta subunit"/>
    <property type="match status" value="1"/>
</dbReference>
<dbReference type="SUPFAM" id="SSF52518">
    <property type="entry name" value="Thiamin diphosphate-binding fold (THDP-binding)"/>
    <property type="match status" value="1"/>
</dbReference>
<dbReference type="PANTHER" id="PTHR43257:SF3">
    <property type="entry name" value="ACETOIN:2,6-DICHLOROPHENOLINDOPHENOL OXIDOREDUCTASE SUBUNIT BETA"/>
    <property type="match status" value="1"/>
</dbReference>
<evidence type="ECO:0000256" key="2">
    <source>
        <dbReference type="ARBA" id="ARBA00023052"/>
    </source>
</evidence>
<dbReference type="InterPro" id="IPR005475">
    <property type="entry name" value="Transketolase-like_Pyr-bd"/>
</dbReference>
<proteinExistence type="predicted"/>
<reference evidence="4 5" key="1">
    <citation type="submission" date="2020-08" db="EMBL/GenBank/DDBJ databases">
        <title>Genomic Encyclopedia of Type Strains, Phase IV (KMG-IV): sequencing the most valuable type-strain genomes for metagenomic binning, comparative biology and taxonomic classification.</title>
        <authorList>
            <person name="Goeker M."/>
        </authorList>
    </citation>
    <scope>NUCLEOTIDE SEQUENCE [LARGE SCALE GENOMIC DNA]</scope>
    <source>
        <strain evidence="4 5">DSM 22368</strain>
    </source>
</reference>
<dbReference type="GO" id="GO:0004739">
    <property type="term" value="F:pyruvate dehydrogenase (acetyl-transferring) activity"/>
    <property type="evidence" value="ECO:0007669"/>
    <property type="project" value="UniProtKB-EC"/>
</dbReference>
<evidence type="ECO:0000259" key="3">
    <source>
        <dbReference type="SMART" id="SM00861"/>
    </source>
</evidence>
<dbReference type="Pfam" id="PF02780">
    <property type="entry name" value="Transketolase_C"/>
    <property type="match status" value="1"/>
</dbReference>
<dbReference type="InterPro" id="IPR029061">
    <property type="entry name" value="THDP-binding"/>
</dbReference>
<dbReference type="RefSeq" id="WP_166849663.1">
    <property type="nucleotide sequence ID" value="NZ_JAAONY010000001.1"/>
</dbReference>
<dbReference type="Proteomes" id="UP000528457">
    <property type="component" value="Unassembled WGS sequence"/>
</dbReference>
<evidence type="ECO:0000256" key="1">
    <source>
        <dbReference type="ARBA" id="ARBA00023002"/>
    </source>
</evidence>
<dbReference type="Gene3D" id="3.40.50.920">
    <property type="match status" value="1"/>
</dbReference>
<dbReference type="CDD" id="cd07036">
    <property type="entry name" value="TPP_PYR_E1-PDHc-beta_like"/>
    <property type="match status" value="1"/>
</dbReference>
<keyword evidence="4" id="KW-0670">Pyruvate</keyword>
<protein>
    <submittedName>
        <fullName evidence="4">Pyruvate dehydrogenase E1 component beta subunit</fullName>
        <ecNumber evidence="4">1.2.4.1</ecNumber>
    </submittedName>
</protein>
<dbReference type="AlphaFoldDB" id="A0A7X0JT92"/>
<dbReference type="PANTHER" id="PTHR43257">
    <property type="entry name" value="PYRUVATE DEHYDROGENASE E1 COMPONENT BETA SUBUNIT"/>
    <property type="match status" value="1"/>
</dbReference>